<dbReference type="AlphaFoldDB" id="A0A9P8L6S9"/>
<dbReference type="Proteomes" id="UP000750711">
    <property type="component" value="Unassembled WGS sequence"/>
</dbReference>
<evidence type="ECO:0000313" key="1">
    <source>
        <dbReference type="EMBL" id="KAH0545352.1"/>
    </source>
</evidence>
<name>A0A9P8L6S9_9PEZI</name>
<accession>A0A9P8L6S9</accession>
<comment type="caution">
    <text evidence="1">The sequence shown here is derived from an EMBL/GenBank/DDBJ whole genome shotgun (WGS) entry which is preliminary data.</text>
</comment>
<protein>
    <submittedName>
        <fullName evidence="1">Uncharacterized protein</fullName>
    </submittedName>
</protein>
<dbReference type="EMBL" id="JAGHQM010003270">
    <property type="protein sequence ID" value="KAH0545352.1"/>
    <property type="molecule type" value="Genomic_DNA"/>
</dbReference>
<organism evidence="1 2">
    <name type="scientific">Trichoglossum hirsutum</name>
    <dbReference type="NCBI Taxonomy" id="265104"/>
    <lineage>
        <taxon>Eukaryota</taxon>
        <taxon>Fungi</taxon>
        <taxon>Dikarya</taxon>
        <taxon>Ascomycota</taxon>
        <taxon>Pezizomycotina</taxon>
        <taxon>Geoglossomycetes</taxon>
        <taxon>Geoglossales</taxon>
        <taxon>Geoglossaceae</taxon>
        <taxon>Trichoglossum</taxon>
    </lineage>
</organism>
<evidence type="ECO:0000313" key="2">
    <source>
        <dbReference type="Proteomes" id="UP000750711"/>
    </source>
</evidence>
<proteinExistence type="predicted"/>
<sequence length="249" mass="28098">MAVPLGALTVFADQRRSTLTSVSELLRADSGVDSDNPRITDVILRLFGFGGTSASVGSVASSPTLLLETEYGLRLELHDGCAFRISIYREHHPLLEAHEYASVMDAGTFEALESQDCHRYRLFPDWQTSYLWCDNREALPSSGQDHIDPKVIKRRYPTLAPYYFKWQTIHETAFERQECYLEAGEGAFPEVRDRVAWETEGLLIACWLALQGDVKSVEYKPSGTYTLEKGTIGQNVYRFLADMEALLES</sequence>
<gene>
    <name evidence="1" type="ORF">GP486_008453</name>
</gene>
<reference evidence="1" key="1">
    <citation type="submission" date="2021-03" db="EMBL/GenBank/DDBJ databases">
        <title>Comparative genomics and phylogenomic investigation of the class Geoglossomycetes provide insights into ecological specialization and systematics.</title>
        <authorList>
            <person name="Melie T."/>
            <person name="Pirro S."/>
            <person name="Miller A.N."/>
            <person name="Quandt A."/>
        </authorList>
    </citation>
    <scope>NUCLEOTIDE SEQUENCE</scope>
    <source>
        <strain evidence="1">CAQ_001_2017</strain>
    </source>
</reference>
<keyword evidence="2" id="KW-1185">Reference proteome</keyword>